<evidence type="ECO:0000256" key="7">
    <source>
        <dbReference type="ARBA" id="ARBA00022989"/>
    </source>
</evidence>
<dbReference type="AlphaFoldDB" id="A0A1M7SEF5"/>
<keyword evidence="1" id="KW-0813">Transport</keyword>
<name>A0A1M7SEF5_9BACT</name>
<evidence type="ECO:0000256" key="5">
    <source>
        <dbReference type="ARBA" id="ARBA00022692"/>
    </source>
</evidence>
<dbReference type="Pfam" id="PF03116">
    <property type="entry name" value="NQR2_RnfD_RnfE"/>
    <property type="match status" value="1"/>
</dbReference>
<feature type="transmembrane region" description="Helical" evidence="9">
    <location>
        <begin position="34"/>
        <end position="52"/>
    </location>
</feature>
<evidence type="ECO:0000256" key="6">
    <source>
        <dbReference type="ARBA" id="ARBA00022967"/>
    </source>
</evidence>
<dbReference type="EMBL" id="FRDI01000003">
    <property type="protein sequence ID" value="SHN56840.1"/>
    <property type="molecule type" value="Genomic_DNA"/>
</dbReference>
<feature type="transmembrane region" description="Helical" evidence="9">
    <location>
        <begin position="87"/>
        <end position="105"/>
    </location>
</feature>
<dbReference type="OrthoDB" id="9776359at2"/>
<keyword evidence="4" id="KW-0288">FMN</keyword>
<dbReference type="GO" id="GO:0055085">
    <property type="term" value="P:transmembrane transport"/>
    <property type="evidence" value="ECO:0007669"/>
    <property type="project" value="InterPro"/>
</dbReference>
<keyword evidence="8 9" id="KW-0472">Membrane</keyword>
<dbReference type="RefSeq" id="WP_072696530.1">
    <property type="nucleotide sequence ID" value="NZ_FRDI01000003.1"/>
</dbReference>
<dbReference type="PANTHER" id="PTHR30578">
    <property type="entry name" value="ELECTRON TRANSPORT COMPLEX PROTEIN RNFD"/>
    <property type="match status" value="1"/>
</dbReference>
<keyword evidence="11" id="KW-1185">Reference proteome</keyword>
<evidence type="ECO:0000256" key="8">
    <source>
        <dbReference type="ARBA" id="ARBA00023136"/>
    </source>
</evidence>
<reference evidence="10 11" key="1">
    <citation type="submission" date="2016-12" db="EMBL/GenBank/DDBJ databases">
        <authorList>
            <person name="Song W.-J."/>
            <person name="Kurnit D.M."/>
        </authorList>
    </citation>
    <scope>NUCLEOTIDE SEQUENCE [LARGE SCALE GENOMIC DNA]</scope>
    <source>
        <strain evidence="10 11">DSM 11393</strain>
    </source>
</reference>
<evidence type="ECO:0000256" key="2">
    <source>
        <dbReference type="ARBA" id="ARBA00022553"/>
    </source>
</evidence>
<organism evidence="10 11">
    <name type="scientific">Desulfovibrio litoralis DSM 11393</name>
    <dbReference type="NCBI Taxonomy" id="1121455"/>
    <lineage>
        <taxon>Bacteria</taxon>
        <taxon>Pseudomonadati</taxon>
        <taxon>Thermodesulfobacteriota</taxon>
        <taxon>Desulfovibrionia</taxon>
        <taxon>Desulfovibrionales</taxon>
        <taxon>Desulfovibrionaceae</taxon>
        <taxon>Desulfovibrio</taxon>
    </lineage>
</organism>
<protein>
    <submittedName>
        <fullName evidence="10">Electron transport complex protein RnfD</fullName>
    </submittedName>
</protein>
<evidence type="ECO:0000313" key="11">
    <source>
        <dbReference type="Proteomes" id="UP000186469"/>
    </source>
</evidence>
<dbReference type="STRING" id="1121455.SAMN02745728_00843"/>
<evidence type="ECO:0000256" key="1">
    <source>
        <dbReference type="ARBA" id="ARBA00022448"/>
    </source>
</evidence>
<keyword evidence="6" id="KW-1278">Translocase</keyword>
<sequence length="321" mass="34474">MTSKTEKNLLPIFTVDTPPYAHFGGSIQKMSRNMFIGLIPVIILSIMTYGLLSLRVMMLAIGTAVLTEALCLYLADRENRIYDGTAMVAGLLFALLLPAGAPWWLVIIGSSLSIAIGKQAFGGLGANPLCTPLVGWAILTISWPTQMDPNAMVLGSNLIDPLLKLKYFGVQSLPEGINSALLLGEQLGGLGTGFIAAITLGGIYLLITRTIRPEATIAYFLGVLISGVIFWKIDPNTHISPELYFLTGSTVLMGFFFITDHASSPVSSIGLILFGLLAGILTVLMRIYGIYADGAPFAVLLANLCTPLLDIIRPRPWGKRS</sequence>
<feature type="transmembrane region" description="Helical" evidence="9">
    <location>
        <begin position="214"/>
        <end position="231"/>
    </location>
</feature>
<gene>
    <name evidence="10" type="ORF">SAMN02745728_00843</name>
</gene>
<feature type="transmembrane region" description="Helical" evidence="9">
    <location>
        <begin position="243"/>
        <end position="259"/>
    </location>
</feature>
<dbReference type="GO" id="GO:0005886">
    <property type="term" value="C:plasma membrane"/>
    <property type="evidence" value="ECO:0007669"/>
    <property type="project" value="TreeGrafter"/>
</dbReference>
<dbReference type="PANTHER" id="PTHR30578:SF0">
    <property type="entry name" value="ION-TRANSLOCATING OXIDOREDUCTASE COMPLEX SUBUNIT D"/>
    <property type="match status" value="1"/>
</dbReference>
<keyword evidence="5 9" id="KW-0812">Transmembrane</keyword>
<keyword evidence="2" id="KW-0597">Phosphoprotein</keyword>
<keyword evidence="3" id="KW-0285">Flavoprotein</keyword>
<evidence type="ECO:0000256" key="9">
    <source>
        <dbReference type="SAM" id="Phobius"/>
    </source>
</evidence>
<feature type="transmembrane region" description="Helical" evidence="9">
    <location>
        <begin position="266"/>
        <end position="288"/>
    </location>
</feature>
<evidence type="ECO:0000313" key="10">
    <source>
        <dbReference type="EMBL" id="SHN56840.1"/>
    </source>
</evidence>
<accession>A0A1M7SEF5</accession>
<feature type="transmembrane region" description="Helical" evidence="9">
    <location>
        <begin position="187"/>
        <end position="207"/>
    </location>
</feature>
<evidence type="ECO:0000256" key="4">
    <source>
        <dbReference type="ARBA" id="ARBA00022643"/>
    </source>
</evidence>
<dbReference type="InterPro" id="IPR004338">
    <property type="entry name" value="NqrB/RnfD"/>
</dbReference>
<evidence type="ECO:0000256" key="3">
    <source>
        <dbReference type="ARBA" id="ARBA00022630"/>
    </source>
</evidence>
<dbReference type="Proteomes" id="UP000186469">
    <property type="component" value="Unassembled WGS sequence"/>
</dbReference>
<proteinExistence type="predicted"/>
<keyword evidence="7 9" id="KW-1133">Transmembrane helix</keyword>